<protein>
    <recommendedName>
        <fullName evidence="4">Type II secretion system protein GspG C-terminal domain-containing protein</fullName>
    </recommendedName>
</protein>
<organism evidence="2 3">
    <name type="scientific">Candidatus Woesebacteria bacterium RIFCSPLOWO2_01_FULL_39_25</name>
    <dbReference type="NCBI Taxonomy" id="1802521"/>
    <lineage>
        <taxon>Bacteria</taxon>
        <taxon>Candidatus Woeseibacteriota</taxon>
    </lineage>
</organism>
<keyword evidence="1" id="KW-0812">Transmembrane</keyword>
<dbReference type="STRING" id="1802521.A2893_02920"/>
<comment type="caution">
    <text evidence="2">The sequence shown here is derived from an EMBL/GenBank/DDBJ whole genome shotgun (WGS) entry which is preliminary data.</text>
</comment>
<evidence type="ECO:0000256" key="1">
    <source>
        <dbReference type="SAM" id="Phobius"/>
    </source>
</evidence>
<sequence>MKPFSKQELIGVTLIFIVVFGLTFIGLQASIRRSRDVQRKADLGAISDALHKFQEEFGFFPPSDGRKIRACKGNNFNEILTEIKDTETFDRELFFQGLRACEYGVDSFRDVTDDSYTPYLAVIPSDPKTNEGFSYVYFSSANRFQLYAFLEGGVDEDEYNSGVFNRNLPCGVGICSFGKSSGETPLDISIEEYEQQLLEKSKTGN</sequence>
<evidence type="ECO:0000313" key="3">
    <source>
        <dbReference type="Proteomes" id="UP000176725"/>
    </source>
</evidence>
<keyword evidence="1" id="KW-0472">Membrane</keyword>
<reference evidence="2 3" key="1">
    <citation type="journal article" date="2016" name="Nat. Commun.">
        <title>Thousands of microbial genomes shed light on interconnected biogeochemical processes in an aquifer system.</title>
        <authorList>
            <person name="Anantharaman K."/>
            <person name="Brown C.T."/>
            <person name="Hug L.A."/>
            <person name="Sharon I."/>
            <person name="Castelle C.J."/>
            <person name="Probst A.J."/>
            <person name="Thomas B.C."/>
            <person name="Singh A."/>
            <person name="Wilkins M.J."/>
            <person name="Karaoz U."/>
            <person name="Brodie E.L."/>
            <person name="Williams K.H."/>
            <person name="Hubbard S.S."/>
            <person name="Banfield J.F."/>
        </authorList>
    </citation>
    <scope>NUCLEOTIDE SEQUENCE [LARGE SCALE GENOMIC DNA]</scope>
</reference>
<keyword evidence="1" id="KW-1133">Transmembrane helix</keyword>
<evidence type="ECO:0008006" key="4">
    <source>
        <dbReference type="Google" id="ProtNLM"/>
    </source>
</evidence>
<name>A0A1F8BLC1_9BACT</name>
<evidence type="ECO:0000313" key="2">
    <source>
        <dbReference type="EMBL" id="OGM64058.1"/>
    </source>
</evidence>
<dbReference type="EMBL" id="MGHH01000013">
    <property type="protein sequence ID" value="OGM64058.1"/>
    <property type="molecule type" value="Genomic_DNA"/>
</dbReference>
<proteinExistence type="predicted"/>
<accession>A0A1F8BLC1</accession>
<feature type="transmembrane region" description="Helical" evidence="1">
    <location>
        <begin position="12"/>
        <end position="31"/>
    </location>
</feature>
<dbReference type="Gene3D" id="3.30.700.10">
    <property type="entry name" value="Glycoprotein, Type 4 Pilin"/>
    <property type="match status" value="1"/>
</dbReference>
<dbReference type="AlphaFoldDB" id="A0A1F8BLC1"/>
<dbReference type="Proteomes" id="UP000176725">
    <property type="component" value="Unassembled WGS sequence"/>
</dbReference>
<gene>
    <name evidence="2" type="ORF">A2893_02920</name>
</gene>